<proteinExistence type="predicted"/>
<feature type="transmembrane region" description="Helical" evidence="1">
    <location>
        <begin position="83"/>
        <end position="102"/>
    </location>
</feature>
<accession>A0ABN9TVL7</accession>
<evidence type="ECO:0000313" key="2">
    <source>
        <dbReference type="EMBL" id="CAK0850307.1"/>
    </source>
</evidence>
<evidence type="ECO:0000313" key="3">
    <source>
        <dbReference type="Proteomes" id="UP001189429"/>
    </source>
</evidence>
<feature type="transmembrane region" description="Helical" evidence="1">
    <location>
        <begin position="50"/>
        <end position="71"/>
    </location>
</feature>
<evidence type="ECO:0008006" key="4">
    <source>
        <dbReference type="Google" id="ProtNLM"/>
    </source>
</evidence>
<keyword evidence="3" id="KW-1185">Reference proteome</keyword>
<organism evidence="2 3">
    <name type="scientific">Prorocentrum cordatum</name>
    <dbReference type="NCBI Taxonomy" id="2364126"/>
    <lineage>
        <taxon>Eukaryota</taxon>
        <taxon>Sar</taxon>
        <taxon>Alveolata</taxon>
        <taxon>Dinophyceae</taxon>
        <taxon>Prorocentrales</taxon>
        <taxon>Prorocentraceae</taxon>
        <taxon>Prorocentrum</taxon>
    </lineage>
</organism>
<protein>
    <recommendedName>
        <fullName evidence="4">Transmembrane protein 138</fullName>
    </recommendedName>
</protein>
<evidence type="ECO:0000256" key="1">
    <source>
        <dbReference type="SAM" id="Phobius"/>
    </source>
</evidence>
<keyword evidence="1" id="KW-1133">Transmembrane helix</keyword>
<reference evidence="2" key="1">
    <citation type="submission" date="2023-10" db="EMBL/GenBank/DDBJ databases">
        <authorList>
            <person name="Chen Y."/>
            <person name="Shah S."/>
            <person name="Dougan E. K."/>
            <person name="Thang M."/>
            <person name="Chan C."/>
        </authorList>
    </citation>
    <scope>NUCLEOTIDE SEQUENCE [LARGE SCALE GENOMIC DNA]</scope>
</reference>
<keyword evidence="1" id="KW-0472">Membrane</keyword>
<gene>
    <name evidence="2" type="ORF">PCOR1329_LOCUS42739</name>
</gene>
<dbReference type="Proteomes" id="UP001189429">
    <property type="component" value="Unassembled WGS sequence"/>
</dbReference>
<dbReference type="EMBL" id="CAUYUJ010015137">
    <property type="protein sequence ID" value="CAK0850307.1"/>
    <property type="molecule type" value="Genomic_DNA"/>
</dbReference>
<comment type="caution">
    <text evidence="2">The sequence shown here is derived from an EMBL/GenBank/DDBJ whole genome shotgun (WGS) entry which is preliminary data.</text>
</comment>
<name>A0ABN9TVL7_9DINO</name>
<sequence length="120" mass="13684">MRWPRRWPTSTSHPTCCATSRGWGARLACPSPVPLWTLRRRLRRRASMKLIALVMMHLLDMFPPTVLTALVGKIGLELLGAKLLHSLLVAATILQIVFWRRLACRHLLLTKLLPKMLLLS</sequence>
<keyword evidence="1" id="KW-0812">Transmembrane</keyword>